<dbReference type="AlphaFoldDB" id="X0UAP8"/>
<accession>X0UAP8</accession>
<dbReference type="EMBL" id="BARS01029271">
    <property type="protein sequence ID" value="GAG02620.1"/>
    <property type="molecule type" value="Genomic_DNA"/>
</dbReference>
<protein>
    <recommendedName>
        <fullName evidence="2">AsmA-like C-terminal domain-containing protein</fullName>
    </recommendedName>
</protein>
<reference evidence="1" key="1">
    <citation type="journal article" date="2014" name="Front. Microbiol.">
        <title>High frequency of phylogenetically diverse reductive dehalogenase-homologous genes in deep subseafloor sedimentary metagenomes.</title>
        <authorList>
            <person name="Kawai M."/>
            <person name="Futagami T."/>
            <person name="Toyoda A."/>
            <person name="Takaki Y."/>
            <person name="Nishi S."/>
            <person name="Hori S."/>
            <person name="Arai W."/>
            <person name="Tsubouchi T."/>
            <person name="Morono Y."/>
            <person name="Uchiyama I."/>
            <person name="Ito T."/>
            <person name="Fujiyama A."/>
            <person name="Inagaki F."/>
            <person name="Takami H."/>
        </authorList>
    </citation>
    <scope>NUCLEOTIDE SEQUENCE</scope>
    <source>
        <strain evidence="1">Expedition CK06-06</strain>
    </source>
</reference>
<proteinExistence type="predicted"/>
<comment type="caution">
    <text evidence="1">The sequence shown here is derived from an EMBL/GenBank/DDBJ whole genome shotgun (WGS) entry which is preliminary data.</text>
</comment>
<name>X0UAP8_9ZZZZ</name>
<evidence type="ECO:0000313" key="1">
    <source>
        <dbReference type="EMBL" id="GAG02620.1"/>
    </source>
</evidence>
<evidence type="ECO:0008006" key="2">
    <source>
        <dbReference type="Google" id="ProtNLM"/>
    </source>
</evidence>
<organism evidence="1">
    <name type="scientific">marine sediment metagenome</name>
    <dbReference type="NCBI Taxonomy" id="412755"/>
    <lineage>
        <taxon>unclassified sequences</taxon>
        <taxon>metagenomes</taxon>
        <taxon>ecological metagenomes</taxon>
    </lineage>
</organism>
<sequence length="231" mass="25466">APFSTTVNNGQFNFTGQADFKHKPTLLETVGPIQIAKDIKINDEIAEKLLMYLNPVFANAVNVSGVVSFSCERLAIPLGEASQNDIEVIGTVSINQLRLRASGLLGQILSLVGDSIPDQDIVIHPTRFALQNGFLQYDDMQMDIGDNPVNFKGVIGLDKSLNMTVTLPYTLKGRTARVGRETVGQRISLPLRGTTDKPELDVGRLLQEQLKGQFEEQLREKALEALEELFE</sequence>
<gene>
    <name evidence="1" type="ORF">S01H1_45773</name>
</gene>
<feature type="non-terminal residue" evidence="1">
    <location>
        <position position="1"/>
    </location>
</feature>